<organism evidence="9 10">
    <name type="scientific">Roseitalea porphyridii</name>
    <dbReference type="NCBI Taxonomy" id="1852022"/>
    <lineage>
        <taxon>Bacteria</taxon>
        <taxon>Pseudomonadati</taxon>
        <taxon>Pseudomonadota</taxon>
        <taxon>Alphaproteobacteria</taxon>
        <taxon>Hyphomicrobiales</taxon>
        <taxon>Ahrensiaceae</taxon>
        <taxon>Roseitalea</taxon>
    </lineage>
</organism>
<dbReference type="CDD" id="cd06456">
    <property type="entry name" value="M3A_DCP"/>
    <property type="match status" value="1"/>
</dbReference>
<feature type="domain" description="Peptidase M3A/M3B catalytic" evidence="8">
    <location>
        <begin position="233"/>
        <end position="679"/>
    </location>
</feature>
<dbReference type="PANTHER" id="PTHR43660">
    <property type="entry name" value="DIPEPTIDYL CARBOXYPEPTIDASE"/>
    <property type="match status" value="1"/>
</dbReference>
<dbReference type="KEGG" id="rpod:E0E05_00165"/>
<dbReference type="GO" id="GO:0006508">
    <property type="term" value="P:proteolysis"/>
    <property type="evidence" value="ECO:0007669"/>
    <property type="project" value="UniProtKB-KW"/>
</dbReference>
<sequence length="681" mass="74948">MSDNGTINPAIETWDGPMGLPRREAIADTDYAPAIRQGFVRDLAESAAIADNPEPPTFANTIEALERSGDLLSNAATLFFSKAGNDTNETIQAAERELSPQFARHAGEIAKNRKLFARIDTLWQQRDALGLNGEQVQVLKKYHRNFVRQGAALEGDAQARLIAINERLAELGTAFAQNVLKDEADWIMVLDDEADLAGLPSSTIAAMASAAVERGHEGRHAVTLARSIVVPFLTFSDRRDLRERAFRAWTGRGDGDGATDNRPIIAETLKLRAEKAGLLGHDSFAELKLEGTMARTPEAVNTLLETVWDKARARAGTEAEDITALMRAEGANHDLQAWDWRYYAEKIRAARHDYADDEVRPFMPLERIIEAAFHVAGRLFGLTFTERPGTATHHPDARVWEVTDANGDHKAVFIGDYFARASKRSGAWMSAMQLQSRLLGRTPIVTNTMNFAKPPAGQAAFLSFDDARTLFHEFGHALHGIMSDVTYPSVSGTNVPRDFVELPSQLFEHWLTVPEVLNGFARHHETGEPMPAALVDKVLAAQTFNAGFDTIEYTACALVDMALHARGEAPADPAVFEAEKLAELAMPKAIAMRHRPPHFQHIFSGDYYAAGYYSYMWSEVLDADAFAAFEEKGDVFDPGLADALGRHVYGSGGAMEPEDAYTAFRGRLPTPDAMLEKRGLV</sequence>
<accession>A0A4P6UVG8</accession>
<evidence type="ECO:0000256" key="4">
    <source>
        <dbReference type="ARBA" id="ARBA00022801"/>
    </source>
</evidence>
<dbReference type="GeneID" id="90765692"/>
<name>A0A4P6UVG8_9HYPH</name>
<evidence type="ECO:0000256" key="7">
    <source>
        <dbReference type="RuleBase" id="RU003435"/>
    </source>
</evidence>
<evidence type="ECO:0000256" key="2">
    <source>
        <dbReference type="ARBA" id="ARBA00022670"/>
    </source>
</evidence>
<dbReference type="SUPFAM" id="SSF55486">
    <property type="entry name" value="Metalloproteases ('zincins'), catalytic domain"/>
    <property type="match status" value="1"/>
</dbReference>
<comment type="cofactor">
    <cofactor evidence="7">
        <name>Zn(2+)</name>
        <dbReference type="ChEBI" id="CHEBI:29105"/>
    </cofactor>
    <text evidence="7">Binds 1 zinc ion.</text>
</comment>
<keyword evidence="2 7" id="KW-0645">Protease</keyword>
<dbReference type="Gene3D" id="3.40.390.10">
    <property type="entry name" value="Collagenase (Catalytic Domain)"/>
    <property type="match status" value="1"/>
</dbReference>
<dbReference type="EMBL" id="CP036532">
    <property type="protein sequence ID" value="QBK29141.1"/>
    <property type="molecule type" value="Genomic_DNA"/>
</dbReference>
<dbReference type="Pfam" id="PF01432">
    <property type="entry name" value="Peptidase_M3"/>
    <property type="match status" value="1"/>
</dbReference>
<gene>
    <name evidence="9" type="ORF">E0E05_00165</name>
</gene>
<dbReference type="GO" id="GO:0004222">
    <property type="term" value="F:metalloendopeptidase activity"/>
    <property type="evidence" value="ECO:0007669"/>
    <property type="project" value="InterPro"/>
</dbReference>
<evidence type="ECO:0000256" key="5">
    <source>
        <dbReference type="ARBA" id="ARBA00022833"/>
    </source>
</evidence>
<dbReference type="RefSeq" id="WP_131614845.1">
    <property type="nucleotide sequence ID" value="NZ_CP036532.1"/>
</dbReference>
<keyword evidence="4 7" id="KW-0378">Hydrolase</keyword>
<evidence type="ECO:0000256" key="1">
    <source>
        <dbReference type="ARBA" id="ARBA00006040"/>
    </source>
</evidence>
<dbReference type="GO" id="GO:0004180">
    <property type="term" value="F:carboxypeptidase activity"/>
    <property type="evidence" value="ECO:0007669"/>
    <property type="project" value="TreeGrafter"/>
</dbReference>
<evidence type="ECO:0000256" key="3">
    <source>
        <dbReference type="ARBA" id="ARBA00022723"/>
    </source>
</evidence>
<dbReference type="InterPro" id="IPR024079">
    <property type="entry name" value="MetalloPept_cat_dom_sf"/>
</dbReference>
<proteinExistence type="inferred from homology"/>
<dbReference type="InterPro" id="IPR045090">
    <property type="entry name" value="Pept_M3A_M3B"/>
</dbReference>
<dbReference type="AlphaFoldDB" id="A0A4P6UVG8"/>
<evidence type="ECO:0000313" key="9">
    <source>
        <dbReference type="EMBL" id="QBK29141.1"/>
    </source>
</evidence>
<reference evidence="9 10" key="1">
    <citation type="journal article" date="2017" name="Int. J. Syst. Evol. Microbiol.">
        <title>Roseitalea porphyridii gen. nov., sp. nov., isolated from a red alga, and reclassification of Hoeflea suaedae Chung et al. 2013 as Pseudohoeflea suaedae gen. nov., comb. nov.</title>
        <authorList>
            <person name="Hyeon J.W."/>
            <person name="Jeong S.E."/>
            <person name="Baek K."/>
            <person name="Jeon C.O."/>
        </authorList>
    </citation>
    <scope>NUCLEOTIDE SEQUENCE [LARGE SCALE GENOMIC DNA]</scope>
    <source>
        <strain evidence="9 10">MA7-20</strain>
    </source>
</reference>
<dbReference type="InterPro" id="IPR001567">
    <property type="entry name" value="Pept_M3A_M3B_dom"/>
</dbReference>
<evidence type="ECO:0000313" key="10">
    <source>
        <dbReference type="Proteomes" id="UP000293719"/>
    </source>
</evidence>
<dbReference type="Gene3D" id="1.10.1370.40">
    <property type="match status" value="1"/>
</dbReference>
<dbReference type="GO" id="GO:0046872">
    <property type="term" value="F:metal ion binding"/>
    <property type="evidence" value="ECO:0007669"/>
    <property type="project" value="UniProtKB-UniRule"/>
</dbReference>
<keyword evidence="10" id="KW-1185">Reference proteome</keyword>
<dbReference type="InterPro" id="IPR034005">
    <property type="entry name" value="M3A_DCP"/>
</dbReference>
<keyword evidence="3 7" id="KW-0479">Metal-binding</keyword>
<dbReference type="Proteomes" id="UP000293719">
    <property type="component" value="Chromosome"/>
</dbReference>
<dbReference type="OrthoDB" id="9773538at2"/>
<dbReference type="Gene3D" id="1.10.1370.10">
    <property type="entry name" value="Neurolysin, domain 3"/>
    <property type="match status" value="1"/>
</dbReference>
<evidence type="ECO:0000259" key="8">
    <source>
        <dbReference type="Pfam" id="PF01432"/>
    </source>
</evidence>
<evidence type="ECO:0000256" key="6">
    <source>
        <dbReference type="ARBA" id="ARBA00023049"/>
    </source>
</evidence>
<keyword evidence="5 7" id="KW-0862">Zinc</keyword>
<dbReference type="FunFam" id="3.40.390.10:FF:000009">
    <property type="entry name" value="Oligopeptidase A"/>
    <property type="match status" value="1"/>
</dbReference>
<comment type="similarity">
    <text evidence="1 7">Belongs to the peptidase M3 family.</text>
</comment>
<dbReference type="PANTHER" id="PTHR43660:SF1">
    <property type="entry name" value="DIPEPTIDYL CARBOXYPEPTIDASE"/>
    <property type="match status" value="1"/>
</dbReference>
<keyword evidence="6 7" id="KW-0482">Metalloprotease</keyword>
<dbReference type="InterPro" id="IPR024077">
    <property type="entry name" value="Neurolysin/TOP_dom2"/>
</dbReference>
<protein>
    <submittedName>
        <fullName evidence="9">M3 family peptidase</fullName>
    </submittedName>
</protein>
<dbReference type="GO" id="GO:0005829">
    <property type="term" value="C:cytosol"/>
    <property type="evidence" value="ECO:0007669"/>
    <property type="project" value="UniProtKB-ARBA"/>
</dbReference>